<dbReference type="EMBL" id="OU892279">
    <property type="protein sequence ID" value="CAG9766088.1"/>
    <property type="molecule type" value="Genomic_DNA"/>
</dbReference>
<feature type="compositionally biased region" description="Polar residues" evidence="1">
    <location>
        <begin position="112"/>
        <end position="121"/>
    </location>
</feature>
<name>A0A9N9QDP3_9CUCU</name>
<dbReference type="AlphaFoldDB" id="A0A9N9QDP3"/>
<dbReference type="Proteomes" id="UP001152799">
    <property type="component" value="Chromosome 3"/>
</dbReference>
<protein>
    <submittedName>
        <fullName evidence="3">Uncharacterized protein</fullName>
    </submittedName>
</protein>
<feature type="compositionally biased region" description="Basic and acidic residues" evidence="1">
    <location>
        <begin position="54"/>
        <end position="77"/>
    </location>
</feature>
<keyword evidence="4" id="KW-1185">Reference proteome</keyword>
<feature type="compositionally biased region" description="Basic and acidic residues" evidence="1">
    <location>
        <begin position="88"/>
        <end position="111"/>
    </location>
</feature>
<evidence type="ECO:0000256" key="2">
    <source>
        <dbReference type="SAM" id="SignalP"/>
    </source>
</evidence>
<keyword evidence="2" id="KW-0732">Signal</keyword>
<feature type="compositionally biased region" description="Polar residues" evidence="1">
    <location>
        <begin position="164"/>
        <end position="173"/>
    </location>
</feature>
<evidence type="ECO:0000313" key="3">
    <source>
        <dbReference type="EMBL" id="CAG9766088.1"/>
    </source>
</evidence>
<gene>
    <name evidence="3" type="ORF">CEUTPL_LOCUS6679</name>
</gene>
<feature type="signal peptide" evidence="2">
    <location>
        <begin position="1"/>
        <end position="26"/>
    </location>
</feature>
<feature type="chain" id="PRO_5040272981" evidence="2">
    <location>
        <begin position="27"/>
        <end position="257"/>
    </location>
</feature>
<feature type="region of interest" description="Disordered" evidence="1">
    <location>
        <begin position="28"/>
        <end position="179"/>
    </location>
</feature>
<evidence type="ECO:0000313" key="4">
    <source>
        <dbReference type="Proteomes" id="UP001152799"/>
    </source>
</evidence>
<proteinExistence type="predicted"/>
<feature type="compositionally biased region" description="Basic and acidic residues" evidence="1">
    <location>
        <begin position="122"/>
        <end position="142"/>
    </location>
</feature>
<feature type="compositionally biased region" description="Polar residues" evidence="1">
    <location>
        <begin position="144"/>
        <end position="154"/>
    </location>
</feature>
<feature type="compositionally biased region" description="Basic and acidic residues" evidence="1">
    <location>
        <begin position="28"/>
        <end position="44"/>
    </location>
</feature>
<organism evidence="3 4">
    <name type="scientific">Ceutorhynchus assimilis</name>
    <name type="common">cabbage seed weevil</name>
    <dbReference type="NCBI Taxonomy" id="467358"/>
    <lineage>
        <taxon>Eukaryota</taxon>
        <taxon>Metazoa</taxon>
        <taxon>Ecdysozoa</taxon>
        <taxon>Arthropoda</taxon>
        <taxon>Hexapoda</taxon>
        <taxon>Insecta</taxon>
        <taxon>Pterygota</taxon>
        <taxon>Neoptera</taxon>
        <taxon>Endopterygota</taxon>
        <taxon>Coleoptera</taxon>
        <taxon>Polyphaga</taxon>
        <taxon>Cucujiformia</taxon>
        <taxon>Curculionidae</taxon>
        <taxon>Ceutorhynchinae</taxon>
        <taxon>Ceutorhynchus</taxon>
    </lineage>
</organism>
<accession>A0A9N9QDP3</accession>
<sequence>MKTVYNSFFWLLVIGVCLVTLTSVRAADEEAKPTQEKLAKDANKSSDAGATSKSDQKDKTTDEKEKPAEEKLAKDANESAAAGATSKSDQKDKTTDEKEKPAQEKLAEHANESSAAGVTSKSDQKDKTTDEEEKPAQHKLTKEANVNSAGATSKSDQKDKTTDITELSTGDASTETDENSKSAILEDLKNIFFAIVSLSKNLLNWKALLTLVLLKNLTGFNALSGSRIAKGASRHSSKTARKPRAKHVNHKLWSMLL</sequence>
<evidence type="ECO:0000256" key="1">
    <source>
        <dbReference type="SAM" id="MobiDB-lite"/>
    </source>
</evidence>
<reference evidence="3" key="1">
    <citation type="submission" date="2022-01" db="EMBL/GenBank/DDBJ databases">
        <authorList>
            <person name="King R."/>
        </authorList>
    </citation>
    <scope>NUCLEOTIDE SEQUENCE</scope>
</reference>